<dbReference type="InterPro" id="IPR000757">
    <property type="entry name" value="Beta-glucanase-like"/>
</dbReference>
<accession>A0A7W7LPP3</accession>
<dbReference type="SUPFAM" id="SSF49899">
    <property type="entry name" value="Concanavalin A-like lectins/glucanases"/>
    <property type="match status" value="1"/>
</dbReference>
<dbReference type="GO" id="GO:0005975">
    <property type="term" value="P:carbohydrate metabolic process"/>
    <property type="evidence" value="ECO:0007669"/>
    <property type="project" value="InterPro"/>
</dbReference>
<name>A0A7W7LPP3_9ACTN</name>
<dbReference type="GO" id="GO:0004553">
    <property type="term" value="F:hydrolase activity, hydrolyzing O-glycosyl compounds"/>
    <property type="evidence" value="ECO:0007669"/>
    <property type="project" value="InterPro"/>
</dbReference>
<dbReference type="Proteomes" id="UP000556084">
    <property type="component" value="Unassembled WGS sequence"/>
</dbReference>
<evidence type="ECO:0000313" key="4">
    <source>
        <dbReference type="Proteomes" id="UP000556084"/>
    </source>
</evidence>
<dbReference type="PROSITE" id="PS51762">
    <property type="entry name" value="GH16_2"/>
    <property type="match status" value="1"/>
</dbReference>
<dbReference type="CDD" id="cd00413">
    <property type="entry name" value="Glyco_hydrolase_16"/>
    <property type="match status" value="1"/>
</dbReference>
<keyword evidence="1" id="KW-0732">Signal</keyword>
<dbReference type="Gene3D" id="2.60.120.200">
    <property type="match status" value="1"/>
</dbReference>
<proteinExistence type="predicted"/>
<dbReference type="InterPro" id="IPR013320">
    <property type="entry name" value="ConA-like_dom_sf"/>
</dbReference>
<evidence type="ECO:0000259" key="2">
    <source>
        <dbReference type="PROSITE" id="PS51762"/>
    </source>
</evidence>
<feature type="chain" id="PRO_5030525186" description="GH16 domain-containing protein" evidence="1">
    <location>
        <begin position="25"/>
        <end position="268"/>
    </location>
</feature>
<feature type="domain" description="GH16" evidence="2">
    <location>
        <begin position="13"/>
        <end position="268"/>
    </location>
</feature>
<dbReference type="RefSeq" id="WP_184349412.1">
    <property type="nucleotide sequence ID" value="NZ_JACHJH010000003.1"/>
</dbReference>
<dbReference type="Pfam" id="PF00722">
    <property type="entry name" value="Glyco_hydro_16"/>
    <property type="match status" value="1"/>
</dbReference>
<comment type="caution">
    <text evidence="3">The sequence shown here is derived from an EMBL/GenBank/DDBJ whole genome shotgun (WGS) entry which is preliminary data.</text>
</comment>
<dbReference type="EMBL" id="JACHJH010000003">
    <property type="protein sequence ID" value="MBB4893548.1"/>
    <property type="molecule type" value="Genomic_DNA"/>
</dbReference>
<organism evidence="3 4">
    <name type="scientific">Streptomyces olivoverticillatus</name>
    <dbReference type="NCBI Taxonomy" id="66427"/>
    <lineage>
        <taxon>Bacteria</taxon>
        <taxon>Bacillati</taxon>
        <taxon>Actinomycetota</taxon>
        <taxon>Actinomycetes</taxon>
        <taxon>Kitasatosporales</taxon>
        <taxon>Streptomycetaceae</taxon>
        <taxon>Streptomyces</taxon>
    </lineage>
</organism>
<keyword evidence="4" id="KW-1185">Reference proteome</keyword>
<evidence type="ECO:0000313" key="3">
    <source>
        <dbReference type="EMBL" id="MBB4893548.1"/>
    </source>
</evidence>
<protein>
    <recommendedName>
        <fullName evidence="2">GH16 domain-containing protein</fullName>
    </recommendedName>
</protein>
<gene>
    <name evidence="3" type="ORF">FHS39_002579</name>
</gene>
<dbReference type="AlphaFoldDB" id="A0A7W7LPP3"/>
<evidence type="ECO:0000256" key="1">
    <source>
        <dbReference type="SAM" id="SignalP"/>
    </source>
</evidence>
<sequence length="268" mass="29718">MRRLATITLAVVALLAAGIIPARAAAPSWRLRFSDDFNTPVARGAFSDCDHAVDTPQAYCGGLSGRMRANWWAYPAGWPDTATQRDYPVGGYYDPVTTLSVSGGQLHIRMWRGPSGSVHSATVVPKKLMGQRYGRYEERWRVSKAAVGYKSAHLLWPVDDDGCSEVDFPELEWTGTVAVFAHPSTCGQQVAIDTGARWTSWHTSIVEWRPGDLRFYLDGRLVAHTARGVPDVPMNWDIQNESALNGDSAARNSWAQMDIDYARGWTWS</sequence>
<reference evidence="3 4" key="1">
    <citation type="submission" date="2020-08" db="EMBL/GenBank/DDBJ databases">
        <title>Genomic Encyclopedia of Type Strains, Phase III (KMG-III): the genomes of soil and plant-associated and newly described type strains.</title>
        <authorList>
            <person name="Whitman W."/>
        </authorList>
    </citation>
    <scope>NUCLEOTIDE SEQUENCE [LARGE SCALE GENOMIC DNA]</scope>
    <source>
        <strain evidence="3 4">CECT 3266</strain>
    </source>
</reference>
<feature type="signal peptide" evidence="1">
    <location>
        <begin position="1"/>
        <end position="24"/>
    </location>
</feature>